<evidence type="ECO:0000313" key="10">
    <source>
        <dbReference type="Proteomes" id="UP000298061"/>
    </source>
</evidence>
<proteinExistence type="inferred from homology"/>
<evidence type="ECO:0000256" key="5">
    <source>
        <dbReference type="ARBA" id="ARBA00022723"/>
    </source>
</evidence>
<reference evidence="9 10" key="1">
    <citation type="submission" date="2019-02" db="EMBL/GenBank/DDBJ databases">
        <title>Genome sequencing of the rare red list fungi Hericium alpestre (H. flagellum).</title>
        <authorList>
            <person name="Buettner E."/>
            <person name="Kellner H."/>
        </authorList>
    </citation>
    <scope>NUCLEOTIDE SEQUENCE [LARGE SCALE GENOMIC DNA]</scope>
    <source>
        <strain evidence="9 10">DSM 108284</strain>
    </source>
</reference>
<dbReference type="SUPFAM" id="SSF53098">
    <property type="entry name" value="Ribonuclease H-like"/>
    <property type="match status" value="1"/>
</dbReference>
<gene>
    <name evidence="9" type="ORF">EWM64_g4666</name>
</gene>
<protein>
    <recommendedName>
        <fullName evidence="3">ribonuclease H</fullName>
        <ecNumber evidence="3">3.1.26.4</ecNumber>
    </recommendedName>
</protein>
<keyword evidence="5" id="KW-0479">Metal-binding</keyword>
<dbReference type="GO" id="GO:0003676">
    <property type="term" value="F:nucleic acid binding"/>
    <property type="evidence" value="ECO:0007669"/>
    <property type="project" value="InterPro"/>
</dbReference>
<comment type="caution">
    <text evidence="9">The sequence shown here is derived from an EMBL/GenBank/DDBJ whole genome shotgun (WGS) entry which is preliminary data.</text>
</comment>
<dbReference type="GO" id="GO:0004523">
    <property type="term" value="F:RNA-DNA hybrid ribonuclease activity"/>
    <property type="evidence" value="ECO:0007669"/>
    <property type="project" value="UniProtKB-EC"/>
</dbReference>
<dbReference type="Proteomes" id="UP000298061">
    <property type="component" value="Unassembled WGS sequence"/>
</dbReference>
<dbReference type="PANTHER" id="PTHR10642:SF26">
    <property type="entry name" value="RIBONUCLEASE H1"/>
    <property type="match status" value="1"/>
</dbReference>
<dbReference type="GO" id="GO:0043137">
    <property type="term" value="P:DNA replication, removal of RNA primer"/>
    <property type="evidence" value="ECO:0007669"/>
    <property type="project" value="TreeGrafter"/>
</dbReference>
<evidence type="ECO:0000256" key="4">
    <source>
        <dbReference type="ARBA" id="ARBA00022722"/>
    </source>
</evidence>
<evidence type="ECO:0000313" key="9">
    <source>
        <dbReference type="EMBL" id="TFY79345.1"/>
    </source>
</evidence>
<keyword evidence="6" id="KW-0255">Endonuclease</keyword>
<dbReference type="Gene3D" id="3.30.420.10">
    <property type="entry name" value="Ribonuclease H-like superfamily/Ribonuclease H"/>
    <property type="match status" value="1"/>
</dbReference>
<dbReference type="InterPro" id="IPR036397">
    <property type="entry name" value="RNaseH_sf"/>
</dbReference>
<dbReference type="STRING" id="135208.A0A4Y9ZXN8"/>
<feature type="domain" description="RNase H type-1" evidence="8">
    <location>
        <begin position="469"/>
        <end position="567"/>
    </location>
</feature>
<dbReference type="GO" id="GO:0046872">
    <property type="term" value="F:metal ion binding"/>
    <property type="evidence" value="ECO:0007669"/>
    <property type="project" value="UniProtKB-KW"/>
</dbReference>
<evidence type="ECO:0000256" key="6">
    <source>
        <dbReference type="ARBA" id="ARBA00022759"/>
    </source>
</evidence>
<evidence type="ECO:0000256" key="7">
    <source>
        <dbReference type="ARBA" id="ARBA00022801"/>
    </source>
</evidence>
<dbReference type="Pfam" id="PF00075">
    <property type="entry name" value="RNase_H"/>
    <property type="match status" value="1"/>
</dbReference>
<dbReference type="PANTHER" id="PTHR10642">
    <property type="entry name" value="RIBONUCLEASE H1"/>
    <property type="match status" value="1"/>
</dbReference>
<comment type="catalytic activity">
    <reaction evidence="1">
        <text>Endonucleolytic cleavage to 5'-phosphomonoester.</text>
        <dbReference type="EC" id="3.1.26.4"/>
    </reaction>
</comment>
<dbReference type="OrthoDB" id="2205812at2759"/>
<name>A0A4Y9ZXN8_9AGAM</name>
<dbReference type="InterPro" id="IPR050092">
    <property type="entry name" value="RNase_H"/>
</dbReference>
<keyword evidence="10" id="KW-1185">Reference proteome</keyword>
<keyword evidence="7" id="KW-0378">Hydrolase</keyword>
<organism evidence="9 10">
    <name type="scientific">Hericium alpestre</name>
    <dbReference type="NCBI Taxonomy" id="135208"/>
    <lineage>
        <taxon>Eukaryota</taxon>
        <taxon>Fungi</taxon>
        <taxon>Dikarya</taxon>
        <taxon>Basidiomycota</taxon>
        <taxon>Agaricomycotina</taxon>
        <taxon>Agaricomycetes</taxon>
        <taxon>Russulales</taxon>
        <taxon>Hericiaceae</taxon>
        <taxon>Hericium</taxon>
    </lineage>
</organism>
<comment type="similarity">
    <text evidence="2">Belongs to the RNase H family.</text>
</comment>
<dbReference type="InterPro" id="IPR012337">
    <property type="entry name" value="RNaseH-like_sf"/>
</dbReference>
<keyword evidence="4" id="KW-0540">Nuclease</keyword>
<dbReference type="EC" id="3.1.26.4" evidence="3"/>
<evidence type="ECO:0000256" key="2">
    <source>
        <dbReference type="ARBA" id="ARBA00005300"/>
    </source>
</evidence>
<dbReference type="InterPro" id="IPR002156">
    <property type="entry name" value="RNaseH_domain"/>
</dbReference>
<accession>A0A4Y9ZXN8</accession>
<evidence type="ECO:0000256" key="3">
    <source>
        <dbReference type="ARBA" id="ARBA00012180"/>
    </source>
</evidence>
<dbReference type="PROSITE" id="PS50879">
    <property type="entry name" value="RNASE_H_1"/>
    <property type="match status" value="1"/>
</dbReference>
<dbReference type="EMBL" id="SFCI01000517">
    <property type="protein sequence ID" value="TFY79345.1"/>
    <property type="molecule type" value="Genomic_DNA"/>
</dbReference>
<sequence length="567" mass="62680">MRSAPTLTGFLIPGDLLPRKVLISLFADDTTLYLSETDCYDDVKFILDKWCVASGVRFNINKTEIVPIGTIAHCQWVYANCRIHHDDVTTLHESIHIVCNGDPICYLGTWIGNAIDDVYPWGPVIEKIKATLARWSLSKPMLYGKCHVVQMFVGSMIQYLAKVQGMPDHIATELAKIIDSFMWHGKCIPPVAAKFLHCLLLEGGLNLLDINACNAAIHIMWLKSYLDLGPTHPTWAFVTDILICCLAPSHFTDLDSLNTFLQSWSLPLTGSHAETMPHNIMNMLKVTKECSVSLVALQLTDHLQEQLPAWYHLGMEQTCCTIHTHCLQTNHRATTVGDLLRVTSRCSADAAIAAHQFDPLCQCTACVADWVAGCIKPHLCVATAEKVLLAIHLKYNPMRPVYDDGLSLTLHCKTANLRARKLDDKILFDPSVTCKTLLSECFRVFTDPALLTASPTTCLNAPQAGQNLLHEHLTMYTDGSCIYNGKANAKCGSGVWVADDHPHNCSICVPGPAQSNQVGELVAVIAALEAVENFVPITIVTDSKYVIDGLTYRLSNWEDCGWIGIRN</sequence>
<dbReference type="CDD" id="cd09280">
    <property type="entry name" value="RNase_HI_eukaryote_like"/>
    <property type="match status" value="1"/>
</dbReference>
<evidence type="ECO:0000259" key="8">
    <source>
        <dbReference type="PROSITE" id="PS50879"/>
    </source>
</evidence>
<dbReference type="AlphaFoldDB" id="A0A4Y9ZXN8"/>
<evidence type="ECO:0000256" key="1">
    <source>
        <dbReference type="ARBA" id="ARBA00000077"/>
    </source>
</evidence>